<keyword evidence="9" id="KW-0411">Iron-sulfur</keyword>
<dbReference type="SMART" id="SM00491">
    <property type="entry name" value="HELICc2"/>
    <property type="match status" value="1"/>
</dbReference>
<evidence type="ECO:0000313" key="16">
    <source>
        <dbReference type="EMBL" id="MCY0963898.1"/>
    </source>
</evidence>
<dbReference type="InterPro" id="IPR014013">
    <property type="entry name" value="Helic_SF1/SF2_ATP-bd_DinG/Rad3"/>
</dbReference>
<dbReference type="AlphaFoldDB" id="A0A9X3EJU2"/>
<evidence type="ECO:0000256" key="14">
    <source>
        <dbReference type="SAM" id="MobiDB-lite"/>
    </source>
</evidence>
<feature type="domain" description="Helicase ATP-binding" evidence="15">
    <location>
        <begin position="205"/>
        <end position="467"/>
    </location>
</feature>
<dbReference type="GO" id="GO:0006281">
    <property type="term" value="P:DNA repair"/>
    <property type="evidence" value="ECO:0007669"/>
    <property type="project" value="UniProtKB-KW"/>
</dbReference>
<organism evidence="16 17">
    <name type="scientific">Parathalassolituus penaei</name>
    <dbReference type="NCBI Taxonomy" id="2997323"/>
    <lineage>
        <taxon>Bacteria</taxon>
        <taxon>Pseudomonadati</taxon>
        <taxon>Pseudomonadota</taxon>
        <taxon>Gammaproteobacteria</taxon>
        <taxon>Oceanospirillales</taxon>
        <taxon>Oceanospirillaceae</taxon>
        <taxon>Parathalassolituus</taxon>
    </lineage>
</organism>
<evidence type="ECO:0000256" key="10">
    <source>
        <dbReference type="ARBA" id="ARBA00023125"/>
    </source>
</evidence>
<dbReference type="GO" id="GO:0046872">
    <property type="term" value="F:metal ion binding"/>
    <property type="evidence" value="ECO:0007669"/>
    <property type="project" value="UniProtKB-KW"/>
</dbReference>
<evidence type="ECO:0000313" key="17">
    <source>
        <dbReference type="Proteomes" id="UP001150830"/>
    </source>
</evidence>
<dbReference type="InterPro" id="IPR006554">
    <property type="entry name" value="Helicase-like_DEXD_c2"/>
</dbReference>
<keyword evidence="3" id="KW-0547">Nucleotide-binding</keyword>
<dbReference type="GO" id="GO:0003677">
    <property type="term" value="F:DNA binding"/>
    <property type="evidence" value="ECO:0007669"/>
    <property type="project" value="UniProtKB-KW"/>
</dbReference>
<evidence type="ECO:0000256" key="11">
    <source>
        <dbReference type="ARBA" id="ARBA00023204"/>
    </source>
</evidence>
<keyword evidence="10" id="KW-0238">DNA-binding</keyword>
<evidence type="ECO:0000256" key="12">
    <source>
        <dbReference type="ARBA" id="ARBA00023235"/>
    </source>
</evidence>
<evidence type="ECO:0000256" key="7">
    <source>
        <dbReference type="ARBA" id="ARBA00022840"/>
    </source>
</evidence>
<evidence type="ECO:0000256" key="6">
    <source>
        <dbReference type="ARBA" id="ARBA00022806"/>
    </source>
</evidence>
<dbReference type="GO" id="GO:0051539">
    <property type="term" value="F:4 iron, 4 sulfur cluster binding"/>
    <property type="evidence" value="ECO:0007669"/>
    <property type="project" value="UniProtKB-KW"/>
</dbReference>
<dbReference type="InterPro" id="IPR042493">
    <property type="entry name" value="XPD_DNA_FeS"/>
</dbReference>
<accession>A0A9X3EJU2</accession>
<evidence type="ECO:0000256" key="9">
    <source>
        <dbReference type="ARBA" id="ARBA00023014"/>
    </source>
</evidence>
<dbReference type="GO" id="GO:0005524">
    <property type="term" value="F:ATP binding"/>
    <property type="evidence" value="ECO:0007669"/>
    <property type="project" value="UniProtKB-KW"/>
</dbReference>
<evidence type="ECO:0000259" key="15">
    <source>
        <dbReference type="PROSITE" id="PS51193"/>
    </source>
</evidence>
<protein>
    <submittedName>
        <fullName evidence="16">ATP-dependent DNA helicase</fullName>
    </submittedName>
</protein>
<comment type="similarity">
    <text evidence="13">Belongs to the helicase family. DinG subfamily.</text>
</comment>
<keyword evidence="4" id="KW-0227">DNA damage</keyword>
<evidence type="ECO:0000256" key="3">
    <source>
        <dbReference type="ARBA" id="ARBA00022741"/>
    </source>
</evidence>
<dbReference type="PROSITE" id="PS51193">
    <property type="entry name" value="HELICASE_ATP_BIND_2"/>
    <property type="match status" value="1"/>
</dbReference>
<dbReference type="Gene3D" id="3.40.50.300">
    <property type="entry name" value="P-loop containing nucleotide triphosphate hydrolases"/>
    <property type="match status" value="2"/>
</dbReference>
<gene>
    <name evidence="16" type="ORF">OUO13_01705</name>
</gene>
<dbReference type="PANTHER" id="PTHR11472">
    <property type="entry name" value="DNA REPAIR DEAD HELICASE RAD3/XP-D SUBFAMILY MEMBER"/>
    <property type="match status" value="1"/>
</dbReference>
<dbReference type="RefSeq" id="WP_283172118.1">
    <property type="nucleotide sequence ID" value="NZ_JAPNOA010000007.1"/>
</dbReference>
<dbReference type="InterPro" id="IPR010614">
    <property type="entry name" value="RAD3-like_helicase_DEAD"/>
</dbReference>
<dbReference type="Pfam" id="PF06733">
    <property type="entry name" value="DEAD_2"/>
    <property type="match status" value="1"/>
</dbReference>
<keyword evidence="11" id="KW-0234">DNA repair</keyword>
<evidence type="ECO:0000256" key="1">
    <source>
        <dbReference type="ARBA" id="ARBA00022485"/>
    </source>
</evidence>
<evidence type="ECO:0000256" key="4">
    <source>
        <dbReference type="ARBA" id="ARBA00022763"/>
    </source>
</evidence>
<dbReference type="SMART" id="SM00488">
    <property type="entry name" value="DEXDc2"/>
    <property type="match status" value="1"/>
</dbReference>
<keyword evidence="6 16" id="KW-0347">Helicase</keyword>
<keyword evidence="5" id="KW-0378">Hydrolase</keyword>
<feature type="region of interest" description="Disordered" evidence="14">
    <location>
        <begin position="1"/>
        <end position="26"/>
    </location>
</feature>
<dbReference type="GO" id="GO:0003678">
    <property type="term" value="F:DNA helicase activity"/>
    <property type="evidence" value="ECO:0007669"/>
    <property type="project" value="InterPro"/>
</dbReference>
<name>A0A9X3EJU2_9GAMM</name>
<evidence type="ECO:0000256" key="8">
    <source>
        <dbReference type="ARBA" id="ARBA00023004"/>
    </source>
</evidence>
<keyword evidence="1" id="KW-0004">4Fe-4S</keyword>
<proteinExistence type="inferred from homology"/>
<reference evidence="16" key="1">
    <citation type="submission" date="2022-11" db="EMBL/GenBank/DDBJ databases">
        <title>Parathalassolutuus dongxingensis gen. nov., sp. nov., a novel member of family Oceanospirillaceae isolated from a coastal shrimp pond in Guangxi, China.</title>
        <authorList>
            <person name="Chen H."/>
        </authorList>
    </citation>
    <scope>NUCLEOTIDE SEQUENCE</scope>
    <source>
        <strain evidence="16">G-43</strain>
    </source>
</reference>
<dbReference type="Pfam" id="PF13307">
    <property type="entry name" value="Helicase_C_2"/>
    <property type="match status" value="1"/>
</dbReference>
<dbReference type="InterPro" id="IPR006555">
    <property type="entry name" value="ATP-dep_Helicase_C"/>
</dbReference>
<evidence type="ECO:0000256" key="13">
    <source>
        <dbReference type="ARBA" id="ARBA00038058"/>
    </source>
</evidence>
<keyword evidence="8" id="KW-0408">Iron</keyword>
<evidence type="ECO:0000256" key="2">
    <source>
        <dbReference type="ARBA" id="ARBA00022723"/>
    </source>
</evidence>
<dbReference type="Gene3D" id="1.10.30.20">
    <property type="entry name" value="Bacterial XPD DNA helicase, FeS cluster domain"/>
    <property type="match status" value="1"/>
</dbReference>
<comment type="caution">
    <text evidence="16">The sequence shown here is derived from an EMBL/GenBank/DDBJ whole genome shotgun (WGS) entry which is preliminary data.</text>
</comment>
<dbReference type="InterPro" id="IPR027417">
    <property type="entry name" value="P-loop_NTPase"/>
</dbReference>
<dbReference type="PANTHER" id="PTHR11472:SF34">
    <property type="entry name" value="REGULATOR OF TELOMERE ELONGATION HELICASE 1"/>
    <property type="match status" value="1"/>
</dbReference>
<dbReference type="EMBL" id="JAPNOA010000007">
    <property type="protein sequence ID" value="MCY0963898.1"/>
    <property type="molecule type" value="Genomic_DNA"/>
</dbReference>
<keyword evidence="12" id="KW-0413">Isomerase</keyword>
<keyword evidence="2" id="KW-0479">Metal-binding</keyword>
<sequence length="799" mass="90979">MANAAADEIAEPLPNQPDNNHPDCNPAALWKSGVRELCEFAARRGSINGSFAPTPTAREGIAGHQWLQARYSNEFQAEYTLGGVINDVELQGRLDLVRLPDATNSVPHIIEIKTFHGRYQRLSEGQKLLHLSQLRLYGALLCQRLNCNSIILEVVYVELNSRQTFPELHTATREELLAEAAQLCDIWKQWQRQEQAHRQQRNALLADLPFLASGFRPGQRDLSTDVYKAIYRGQRLLLEAPTGLGKTLGVLYPALKSMGINNSDRLFFLTARSTGRQLALDGLQRLLTNTPDAPAPLRVLELIAKEKACEYPDSICHEDFCPLAADFYERLSAARLQAAHEGLLDQANLQRIARTHQICPWYLGREMAVWSDVAIGDVNHYFDGSALLFYLTQEQRWQSVVVVDEAHNLIDRARGMYSTTLEQSVFELSLRGRKPGFRDALQAVQRAWQTIEEREFERSEASQRWLDYIPNGIADPLNKLQGILTEELAEDPQNRELQQTLFACVGFLELAKHFGDHSIVELQRQQRDTGELWERSHLILSIHNLIPADFLQQRFQVAKAAVLFSATLHPADYYCNLLGLPEDTHSRQTPSPFHSSQIHLDIIGLDTRAQKRNQTAPRLAQDIQNHYQQHPGNHLVFFSSFDYLQQVVHQLKQLPDAPTVVTQASNLSERQQKAFINTLRKQRGVMAFAVLGGVFSEGIDLPGDALISVSIVTLGLPPFDRYHKLLKERLDERFGSEFGWSYTWLYPGLRRVVQAAGRLIRTPEDRGHIRLYDQRYHNPEVQDLLPDWWFKSNPNTHTQ</sequence>
<dbReference type="GO" id="GO:0016818">
    <property type="term" value="F:hydrolase activity, acting on acid anhydrides, in phosphorus-containing anhydrides"/>
    <property type="evidence" value="ECO:0007669"/>
    <property type="project" value="InterPro"/>
</dbReference>
<keyword evidence="7" id="KW-0067">ATP-binding</keyword>
<dbReference type="InterPro" id="IPR045028">
    <property type="entry name" value="DinG/Rad3-like"/>
</dbReference>
<dbReference type="SUPFAM" id="SSF52540">
    <property type="entry name" value="P-loop containing nucleoside triphosphate hydrolases"/>
    <property type="match status" value="1"/>
</dbReference>
<dbReference type="Gene3D" id="1.10.275.40">
    <property type="match status" value="1"/>
</dbReference>
<evidence type="ECO:0000256" key="5">
    <source>
        <dbReference type="ARBA" id="ARBA00022801"/>
    </source>
</evidence>
<dbReference type="Proteomes" id="UP001150830">
    <property type="component" value="Unassembled WGS sequence"/>
</dbReference>
<keyword evidence="17" id="KW-1185">Reference proteome</keyword>